<evidence type="ECO:0000259" key="2">
    <source>
        <dbReference type="PROSITE" id="PS50188"/>
    </source>
</evidence>
<proteinExistence type="predicted"/>
<evidence type="ECO:0000313" key="4">
    <source>
        <dbReference type="WBParaSite" id="GPLIN_001265800"/>
    </source>
</evidence>
<dbReference type="AlphaFoldDB" id="A0A183CIF2"/>
<dbReference type="InterPro" id="IPR003877">
    <property type="entry name" value="SPRY_dom"/>
</dbReference>
<dbReference type="Proteomes" id="UP000050741">
    <property type="component" value="Unassembled WGS sequence"/>
</dbReference>
<feature type="coiled-coil region" evidence="1">
    <location>
        <begin position="88"/>
        <end position="115"/>
    </location>
</feature>
<reference evidence="3" key="1">
    <citation type="submission" date="2014-05" db="EMBL/GenBank/DDBJ databases">
        <title>The genome and life-stage specific transcriptomes of Globodera pallida elucidate key aspects of plant parasitism by a cyst nematode.</title>
        <authorList>
            <person name="Cotton J.A."/>
            <person name="Lilley C.J."/>
            <person name="Jones L.M."/>
            <person name="Kikuchi T."/>
            <person name="Reid A.J."/>
            <person name="Thorpe P."/>
            <person name="Tsai I.J."/>
            <person name="Beasley H."/>
            <person name="Blok V."/>
            <person name="Cock P.J.A."/>
            <person name="Van den Akker S.E."/>
            <person name="Holroyd N."/>
            <person name="Hunt M."/>
            <person name="Mantelin S."/>
            <person name="Naghra H."/>
            <person name="Pain A."/>
            <person name="Palomares-Rius J.E."/>
            <person name="Zarowiecki M."/>
            <person name="Berriman M."/>
            <person name="Jones J.T."/>
            <person name="Urwin P.E."/>
        </authorList>
    </citation>
    <scope>NUCLEOTIDE SEQUENCE [LARGE SCALE GENOMIC DNA]</scope>
    <source>
        <strain evidence="3">Lindley</strain>
    </source>
</reference>
<dbReference type="SMART" id="SM00449">
    <property type="entry name" value="SPRY"/>
    <property type="match status" value="1"/>
</dbReference>
<accession>A0A183CIF2</accession>
<evidence type="ECO:0000313" key="3">
    <source>
        <dbReference type="Proteomes" id="UP000050741"/>
    </source>
</evidence>
<keyword evidence="1" id="KW-0175">Coiled coil</keyword>
<feature type="coiled-coil region" evidence="1">
    <location>
        <begin position="151"/>
        <end position="255"/>
    </location>
</feature>
<reference evidence="4" key="2">
    <citation type="submission" date="2016-06" db="UniProtKB">
        <authorList>
            <consortium name="WormBaseParasite"/>
        </authorList>
    </citation>
    <scope>IDENTIFICATION</scope>
</reference>
<keyword evidence="3" id="KW-1185">Reference proteome</keyword>
<dbReference type="InterPro" id="IPR001870">
    <property type="entry name" value="B30.2/SPRY"/>
</dbReference>
<dbReference type="Pfam" id="PF00622">
    <property type="entry name" value="SPRY"/>
    <property type="match status" value="1"/>
</dbReference>
<dbReference type="SUPFAM" id="SSF49899">
    <property type="entry name" value="Concanavalin A-like lectins/glucanases"/>
    <property type="match status" value="1"/>
</dbReference>
<sequence>MAKNGMSRKRRKYGTGTNAHKDIMELHSDQTAMLLDRLDRLEQKQMANFEQEKARLAKMEEYQNNQQQTIDVLTQKLKVSADHFSLKHKELEKLLNDHLNLMEEMNLKQQQHQKKTNDKIGWLNKDQEQCVYIDQFSRMQTTISDLEHKQKDDQEELLSKMNESLKSVQAMVVAELEEQKLSNANKFAKIEQQNALQEKVVKMEKYQKEQQEKVVKMEKDLKEQQEKVVKMEKDLKEQQEKVVKMEKYQKEQQQNICDLQKTIGALREIGLTLQNRWDSAACYRGLALFEPDRLIVQHNGKKSGFRSVLVERPIPKGKFGIFYYEVAILEKNDNVSIGLATKQIPLDEWVGYCEGTYAYASGGYFWGHEVAGCSHFYERPCITGKPGFGVGDVIGCGVNLATRQIIYTKNGQRLETAGLCVDFVADLFPSVTLAKPGTKIEANFGPNFKFNIAADGI</sequence>
<dbReference type="CDD" id="cd12885">
    <property type="entry name" value="SPRY_RanBP_like"/>
    <property type="match status" value="1"/>
</dbReference>
<feature type="domain" description="B30.2/SPRY" evidence="2">
    <location>
        <begin position="255"/>
        <end position="449"/>
    </location>
</feature>
<dbReference type="InterPro" id="IPR043136">
    <property type="entry name" value="B30.2/SPRY_sf"/>
</dbReference>
<name>A0A183CIF2_GLOPA</name>
<dbReference type="WBParaSite" id="GPLIN_001265800">
    <property type="protein sequence ID" value="GPLIN_001265800"/>
    <property type="gene ID" value="GPLIN_001265800"/>
</dbReference>
<dbReference type="Gene3D" id="2.60.120.920">
    <property type="match status" value="1"/>
</dbReference>
<protein>
    <submittedName>
        <fullName evidence="4">B30.2/SPRY domain-containing protein</fullName>
    </submittedName>
</protein>
<dbReference type="InterPro" id="IPR044736">
    <property type="entry name" value="Gid1/RanBPM/SPLA_SPRY"/>
</dbReference>
<dbReference type="InterPro" id="IPR013320">
    <property type="entry name" value="ConA-like_dom_sf"/>
</dbReference>
<dbReference type="PROSITE" id="PS50188">
    <property type="entry name" value="B302_SPRY"/>
    <property type="match status" value="1"/>
</dbReference>
<evidence type="ECO:0000256" key="1">
    <source>
        <dbReference type="SAM" id="Coils"/>
    </source>
</evidence>
<organism evidence="3 4">
    <name type="scientific">Globodera pallida</name>
    <name type="common">Potato cyst nematode worm</name>
    <name type="synonym">Heterodera pallida</name>
    <dbReference type="NCBI Taxonomy" id="36090"/>
    <lineage>
        <taxon>Eukaryota</taxon>
        <taxon>Metazoa</taxon>
        <taxon>Ecdysozoa</taxon>
        <taxon>Nematoda</taxon>
        <taxon>Chromadorea</taxon>
        <taxon>Rhabditida</taxon>
        <taxon>Tylenchina</taxon>
        <taxon>Tylenchomorpha</taxon>
        <taxon>Tylenchoidea</taxon>
        <taxon>Heteroderidae</taxon>
        <taxon>Heteroderinae</taxon>
        <taxon>Globodera</taxon>
    </lineage>
</organism>